<dbReference type="InterPro" id="IPR020904">
    <property type="entry name" value="Sc_DH/Rdtase_CS"/>
</dbReference>
<evidence type="ECO:0008006" key="6">
    <source>
        <dbReference type="Google" id="ProtNLM"/>
    </source>
</evidence>
<dbReference type="RefSeq" id="WP_090172676.1">
    <property type="nucleotide sequence ID" value="NZ_FOFB01000033.1"/>
</dbReference>
<comment type="similarity">
    <text evidence="1 3">Belongs to the short-chain dehydrogenases/reductases (SDR) family.</text>
</comment>
<dbReference type="FunCoup" id="A0A1H9N1Y3">
    <property type="interactions" value="170"/>
</dbReference>
<dbReference type="PROSITE" id="PS00061">
    <property type="entry name" value="ADH_SHORT"/>
    <property type="match status" value="1"/>
</dbReference>
<dbReference type="InterPro" id="IPR002347">
    <property type="entry name" value="SDR_fam"/>
</dbReference>
<organism evidence="4 5">
    <name type="scientific">Neolewinella agarilytica</name>
    <dbReference type="NCBI Taxonomy" id="478744"/>
    <lineage>
        <taxon>Bacteria</taxon>
        <taxon>Pseudomonadati</taxon>
        <taxon>Bacteroidota</taxon>
        <taxon>Saprospiria</taxon>
        <taxon>Saprospirales</taxon>
        <taxon>Lewinellaceae</taxon>
        <taxon>Neolewinella</taxon>
    </lineage>
</organism>
<proteinExistence type="inferred from homology"/>
<sequence>MTILLTGTSSGIGRATAEALLVKGHRVFGTVRRISDASELSLHPAFSALIMDVTDRASIAAAIETIRTSGETLHAVINNSGIAVSGPLETLAEEDYRRQFDVNVFGSLAVCQEALPLLHAAREAGEANVKIINISSVSGYVTAPFTSIYSASKFAMEAVTDGLRRELVPFGIDAVSIAPGPVKTPIWTKAKTQTKAYEGTRYAYILEKLIPYVENAEAGGVTPEHVAGVILKTLESSRPRPHQLVMPKSWVVRILKQLPKRVQDKIFLKNMEGNKRY</sequence>
<dbReference type="SUPFAM" id="SSF51735">
    <property type="entry name" value="NAD(P)-binding Rossmann-fold domains"/>
    <property type="match status" value="1"/>
</dbReference>
<evidence type="ECO:0000256" key="1">
    <source>
        <dbReference type="ARBA" id="ARBA00006484"/>
    </source>
</evidence>
<dbReference type="PANTHER" id="PTHR44169:SF6">
    <property type="entry name" value="NADPH-DEPENDENT 1-ACYLDIHYDROXYACETONE PHOSPHATE REDUCTASE"/>
    <property type="match status" value="1"/>
</dbReference>
<dbReference type="PRINTS" id="PR00081">
    <property type="entry name" value="GDHRDH"/>
</dbReference>
<dbReference type="STRING" id="478744.SAMN05444359_1336"/>
<dbReference type="Gene3D" id="3.40.50.720">
    <property type="entry name" value="NAD(P)-binding Rossmann-like Domain"/>
    <property type="match status" value="1"/>
</dbReference>
<reference evidence="5" key="1">
    <citation type="submission" date="2016-10" db="EMBL/GenBank/DDBJ databases">
        <authorList>
            <person name="Varghese N."/>
            <person name="Submissions S."/>
        </authorList>
    </citation>
    <scope>NUCLEOTIDE SEQUENCE [LARGE SCALE GENOMIC DNA]</scope>
    <source>
        <strain evidence="5">DSM 24740</strain>
    </source>
</reference>
<protein>
    <recommendedName>
        <fullName evidence="6">Short-chain dehydrogenase</fullName>
    </recommendedName>
</protein>
<evidence type="ECO:0000256" key="2">
    <source>
        <dbReference type="ARBA" id="ARBA00023002"/>
    </source>
</evidence>
<dbReference type="Proteomes" id="UP000199021">
    <property type="component" value="Unassembled WGS sequence"/>
</dbReference>
<dbReference type="PANTHER" id="PTHR44169">
    <property type="entry name" value="NADPH-DEPENDENT 1-ACYLDIHYDROXYACETONE PHOSPHATE REDUCTASE"/>
    <property type="match status" value="1"/>
</dbReference>
<dbReference type="CDD" id="cd05374">
    <property type="entry name" value="17beta-HSD-like_SDR_c"/>
    <property type="match status" value="1"/>
</dbReference>
<keyword evidence="2" id="KW-0560">Oxidoreductase</keyword>
<dbReference type="GO" id="GO:0016491">
    <property type="term" value="F:oxidoreductase activity"/>
    <property type="evidence" value="ECO:0007669"/>
    <property type="project" value="UniProtKB-KW"/>
</dbReference>
<dbReference type="Pfam" id="PF00106">
    <property type="entry name" value="adh_short"/>
    <property type="match status" value="1"/>
</dbReference>
<dbReference type="AlphaFoldDB" id="A0A1H9N1Y3"/>
<gene>
    <name evidence="4" type="ORF">SAMN05444359_1336</name>
</gene>
<dbReference type="PRINTS" id="PR00080">
    <property type="entry name" value="SDRFAMILY"/>
</dbReference>
<accession>A0A1H9N1Y3</accession>
<dbReference type="InterPro" id="IPR036291">
    <property type="entry name" value="NAD(P)-bd_dom_sf"/>
</dbReference>
<dbReference type="EMBL" id="FOFB01000033">
    <property type="protein sequence ID" value="SER29729.1"/>
    <property type="molecule type" value="Genomic_DNA"/>
</dbReference>
<dbReference type="OrthoDB" id="9786056at2"/>
<evidence type="ECO:0000313" key="4">
    <source>
        <dbReference type="EMBL" id="SER29729.1"/>
    </source>
</evidence>
<evidence type="ECO:0000256" key="3">
    <source>
        <dbReference type="RuleBase" id="RU000363"/>
    </source>
</evidence>
<dbReference type="InParanoid" id="A0A1H9N1Y3"/>
<keyword evidence="5" id="KW-1185">Reference proteome</keyword>
<evidence type="ECO:0000313" key="5">
    <source>
        <dbReference type="Proteomes" id="UP000199021"/>
    </source>
</evidence>
<name>A0A1H9N1Y3_9BACT</name>